<dbReference type="InParanoid" id="A0A2J7RR13"/>
<feature type="domain" description="HAT C-terminal dimerisation" evidence="1">
    <location>
        <begin position="538"/>
        <end position="599"/>
    </location>
</feature>
<protein>
    <recommendedName>
        <fullName evidence="5">SPIN-DOC-like zinc-finger domain-containing protein</fullName>
    </recommendedName>
</protein>
<dbReference type="InterPro" id="IPR040647">
    <property type="entry name" value="SPIN-DOC_Znf-C2H2"/>
</dbReference>
<dbReference type="EMBL" id="NEVH01000612">
    <property type="protein sequence ID" value="PNF43269.1"/>
    <property type="molecule type" value="Genomic_DNA"/>
</dbReference>
<dbReference type="PANTHER" id="PTHR45913">
    <property type="entry name" value="EPM2A-INTERACTING PROTEIN 1"/>
    <property type="match status" value="1"/>
</dbReference>
<gene>
    <name evidence="3" type="ORF">B7P43_G14697</name>
</gene>
<dbReference type="InterPro" id="IPR008906">
    <property type="entry name" value="HATC_C_dom"/>
</dbReference>
<evidence type="ECO:0000313" key="3">
    <source>
        <dbReference type="EMBL" id="PNF43269.1"/>
    </source>
</evidence>
<evidence type="ECO:0000259" key="2">
    <source>
        <dbReference type="Pfam" id="PF18658"/>
    </source>
</evidence>
<evidence type="ECO:0008006" key="5">
    <source>
        <dbReference type="Google" id="ProtNLM"/>
    </source>
</evidence>
<dbReference type="InterPro" id="IPR012337">
    <property type="entry name" value="RNaseH-like_sf"/>
</dbReference>
<evidence type="ECO:0000313" key="4">
    <source>
        <dbReference type="Proteomes" id="UP000235965"/>
    </source>
</evidence>
<dbReference type="GO" id="GO:0046983">
    <property type="term" value="F:protein dimerization activity"/>
    <property type="evidence" value="ECO:0007669"/>
    <property type="project" value="InterPro"/>
</dbReference>
<dbReference type="PANTHER" id="PTHR45913:SF21">
    <property type="entry name" value="DUF4371 DOMAIN-CONTAINING PROTEIN"/>
    <property type="match status" value="1"/>
</dbReference>
<accession>A0A2J7RR13</accession>
<keyword evidence="4" id="KW-1185">Reference proteome</keyword>
<name>A0A2J7RR13_9NEOP</name>
<dbReference type="Proteomes" id="UP000235965">
    <property type="component" value="Unassembled WGS sequence"/>
</dbReference>
<dbReference type="AlphaFoldDB" id="A0A2J7RR13"/>
<proteinExistence type="predicted"/>
<dbReference type="OrthoDB" id="6623314at2759"/>
<comment type="caution">
    <text evidence="3">The sequence shown here is derived from an EMBL/GenBank/DDBJ whole genome shotgun (WGS) entry which is preliminary data.</text>
</comment>
<evidence type="ECO:0000259" key="1">
    <source>
        <dbReference type="Pfam" id="PF05699"/>
    </source>
</evidence>
<dbReference type="Pfam" id="PF18658">
    <property type="entry name" value="zf-C2H2_12"/>
    <property type="match status" value="1"/>
</dbReference>
<dbReference type="SUPFAM" id="SSF53098">
    <property type="entry name" value="Ribonuclease H-like"/>
    <property type="match status" value="1"/>
</dbReference>
<feature type="domain" description="SPIN-DOC-like zinc-finger" evidence="2">
    <location>
        <begin position="38"/>
        <end position="96"/>
    </location>
</feature>
<sequence length="624" mass="71126">MPRVSLFCVVLIPVDIHQSLSKPQNKRKVDLECRAFKAEWSENYFVTELDGKALCLLCSDTIAVLKEYNIRRHYQTKHSAQYSQLTGKERSQKLETLKRSISLQRSFFTKMKNENKAASKVSLRVAHLLAKEGKPFTDGELIKSCLIVAVEEMCPEKMNLFNNISLSARTVARRVEDIGSNITNQLINKANDFEWFSLALDESTDITDTAQLLLFIRGVNADFEVTEELASMNSLRGTTTGEDIFKEVEEILTKYNLKSNQLKCVTTDGGKNMSGTGKGLVGSIYTACENARCTRPMVIHCIIHQHVLCGKYLNLSCVLEPVVSTVNFIRSRGLNHRQFRDFPSKVEAEYPDLPYHTAVRWLSSGKVLLRFFELRAEIEIFLNEKKHPQPLLSNTEWLWKLASAADIMGFLNGLNLKLQGKTVLICETYTAVKSFRRQLALIESQIMSSCVVHFLCCQTLKEEVDSPFPHEFAGDIFSELKKQFQQRFSDIDASAVDISRFENPFNCTIEELSPNLQLEVINLQCDNMLKGKFQENTLTEFYKCLPSDEYGELRSYARGLISVFGSTYLCEETFSKMKYVKSQYRSALTDEHLQSIMMIGSTNFDPQFEEMLSKKKNSFIPLVA</sequence>
<dbReference type="Pfam" id="PF05699">
    <property type="entry name" value="Dimer_Tnp_hAT"/>
    <property type="match status" value="1"/>
</dbReference>
<dbReference type="STRING" id="105785.A0A2J7RR13"/>
<reference evidence="3 4" key="1">
    <citation type="submission" date="2017-12" db="EMBL/GenBank/DDBJ databases">
        <title>Hemimetabolous genomes reveal molecular basis of termite eusociality.</title>
        <authorList>
            <person name="Harrison M.C."/>
            <person name="Jongepier E."/>
            <person name="Robertson H.M."/>
            <person name="Arning N."/>
            <person name="Bitard-Feildel T."/>
            <person name="Chao H."/>
            <person name="Childers C.P."/>
            <person name="Dinh H."/>
            <person name="Doddapaneni H."/>
            <person name="Dugan S."/>
            <person name="Gowin J."/>
            <person name="Greiner C."/>
            <person name="Han Y."/>
            <person name="Hu H."/>
            <person name="Hughes D.S.T."/>
            <person name="Huylmans A.-K."/>
            <person name="Kemena C."/>
            <person name="Kremer L.P.M."/>
            <person name="Lee S.L."/>
            <person name="Lopez-Ezquerra A."/>
            <person name="Mallet L."/>
            <person name="Monroy-Kuhn J.M."/>
            <person name="Moser A."/>
            <person name="Murali S.C."/>
            <person name="Muzny D.M."/>
            <person name="Otani S."/>
            <person name="Piulachs M.-D."/>
            <person name="Poelchau M."/>
            <person name="Qu J."/>
            <person name="Schaub F."/>
            <person name="Wada-Katsumata A."/>
            <person name="Worley K.C."/>
            <person name="Xie Q."/>
            <person name="Ylla G."/>
            <person name="Poulsen M."/>
            <person name="Gibbs R.A."/>
            <person name="Schal C."/>
            <person name="Richards S."/>
            <person name="Belles X."/>
            <person name="Korb J."/>
            <person name="Bornberg-Bauer E."/>
        </authorList>
    </citation>
    <scope>NUCLEOTIDE SEQUENCE [LARGE SCALE GENOMIC DNA]</scope>
    <source>
        <tissue evidence="3">Whole body</tissue>
    </source>
</reference>
<organism evidence="3 4">
    <name type="scientific">Cryptotermes secundus</name>
    <dbReference type="NCBI Taxonomy" id="105785"/>
    <lineage>
        <taxon>Eukaryota</taxon>
        <taxon>Metazoa</taxon>
        <taxon>Ecdysozoa</taxon>
        <taxon>Arthropoda</taxon>
        <taxon>Hexapoda</taxon>
        <taxon>Insecta</taxon>
        <taxon>Pterygota</taxon>
        <taxon>Neoptera</taxon>
        <taxon>Polyneoptera</taxon>
        <taxon>Dictyoptera</taxon>
        <taxon>Blattodea</taxon>
        <taxon>Blattoidea</taxon>
        <taxon>Termitoidae</taxon>
        <taxon>Kalotermitidae</taxon>
        <taxon>Cryptotermitinae</taxon>
        <taxon>Cryptotermes</taxon>
    </lineage>
</organism>